<dbReference type="PANTHER" id="PTHR35532">
    <property type="entry name" value="SIMILAR TO POLYHYDROXYALKANOATE DEPOLYMERASE"/>
    <property type="match status" value="1"/>
</dbReference>
<keyword evidence="3" id="KW-1185">Reference proteome</keyword>
<name>E8R6M1_ISOPI</name>
<dbReference type="RefSeq" id="WP_013565220.1">
    <property type="nucleotide sequence ID" value="NC_014962.1"/>
</dbReference>
<reference evidence="2 3" key="2">
    <citation type="journal article" date="2011" name="Stand. Genomic Sci.">
        <title>Complete genome sequence of Isosphaera pallida type strain (IS1B).</title>
        <authorList>
            <consortium name="US DOE Joint Genome Institute (JGI-PGF)"/>
            <person name="Goker M."/>
            <person name="Cleland D."/>
            <person name="Saunders E."/>
            <person name="Lapidus A."/>
            <person name="Nolan M."/>
            <person name="Lucas S."/>
            <person name="Hammon N."/>
            <person name="Deshpande S."/>
            <person name="Cheng J.F."/>
            <person name="Tapia R."/>
            <person name="Han C."/>
            <person name="Goodwin L."/>
            <person name="Pitluck S."/>
            <person name="Liolios K."/>
            <person name="Pagani I."/>
            <person name="Ivanova N."/>
            <person name="Mavromatis K."/>
            <person name="Pati A."/>
            <person name="Chen A."/>
            <person name="Palaniappan K."/>
            <person name="Land M."/>
            <person name="Hauser L."/>
            <person name="Chang Y.J."/>
            <person name="Jeffries C.D."/>
            <person name="Detter J.C."/>
            <person name="Beck B."/>
            <person name="Woyke T."/>
            <person name="Bristow J."/>
            <person name="Eisen J.A."/>
            <person name="Markowitz V."/>
            <person name="Hugenholtz P."/>
            <person name="Kyrpides N.C."/>
            <person name="Klenk H.P."/>
        </authorList>
    </citation>
    <scope>NUCLEOTIDE SEQUENCE [LARGE SCALE GENOMIC DNA]</scope>
    <source>
        <strain evidence="3">ATCC 43644 / DSM 9630 / IS1B</strain>
    </source>
</reference>
<dbReference type="HOGENOM" id="CLU_049171_1_0_0"/>
<dbReference type="GO" id="GO:0030246">
    <property type="term" value="F:carbohydrate binding"/>
    <property type="evidence" value="ECO:0007669"/>
    <property type="project" value="InterPro"/>
</dbReference>
<dbReference type="Pfam" id="PF06452">
    <property type="entry name" value="CBM9_1"/>
    <property type="match status" value="1"/>
</dbReference>
<dbReference type="eggNOG" id="COG3509">
    <property type="taxonomic scope" value="Bacteria"/>
</dbReference>
<dbReference type="InParanoid" id="E8R6M1"/>
<organism evidence="2 3">
    <name type="scientific">Isosphaera pallida (strain ATCC 43644 / DSM 9630 / IS1B)</name>
    <dbReference type="NCBI Taxonomy" id="575540"/>
    <lineage>
        <taxon>Bacteria</taxon>
        <taxon>Pseudomonadati</taxon>
        <taxon>Planctomycetota</taxon>
        <taxon>Planctomycetia</taxon>
        <taxon>Isosphaerales</taxon>
        <taxon>Isosphaeraceae</taxon>
        <taxon>Isosphaera</taxon>
    </lineage>
</organism>
<dbReference type="STRING" id="575540.Isop_2355"/>
<dbReference type="CDD" id="cd09620">
    <property type="entry name" value="CBM9_like_3"/>
    <property type="match status" value="1"/>
</dbReference>
<dbReference type="PANTHER" id="PTHR35532:SF5">
    <property type="entry name" value="CARBOHYDRATE-BINDING DOMAIN-CONTAINING PROTEIN"/>
    <property type="match status" value="1"/>
</dbReference>
<gene>
    <name evidence="2" type="ordered locus">Isop_2355</name>
</gene>
<evidence type="ECO:0000259" key="1">
    <source>
        <dbReference type="Pfam" id="PF06452"/>
    </source>
</evidence>
<dbReference type="InterPro" id="IPR010502">
    <property type="entry name" value="Carb-bd_dom_fam9"/>
</dbReference>
<dbReference type="GO" id="GO:0004553">
    <property type="term" value="F:hydrolase activity, hydrolyzing O-glycosyl compounds"/>
    <property type="evidence" value="ECO:0007669"/>
    <property type="project" value="InterPro"/>
</dbReference>
<dbReference type="Proteomes" id="UP000008631">
    <property type="component" value="Chromosome"/>
</dbReference>
<dbReference type="KEGG" id="ipa:Isop_2355"/>
<proteinExistence type="predicted"/>
<dbReference type="EMBL" id="CP002353">
    <property type="protein sequence ID" value="ADV62932.1"/>
    <property type="molecule type" value="Genomic_DNA"/>
</dbReference>
<evidence type="ECO:0000313" key="3">
    <source>
        <dbReference type="Proteomes" id="UP000008631"/>
    </source>
</evidence>
<dbReference type="Gene3D" id="2.60.40.1190">
    <property type="match status" value="1"/>
</dbReference>
<sequence>MCHHVATAVFLIMGLAKPGDDPAPALPPHPASYLCLKTETPPVLDGSLDDPAWTHAPWTDDFQDIQGDRRPRPRFRTRAKMLWDDRFFYVAAEMEEPHVNGFLTRHDSVIFQDNDFEVFIDPDGDTHRYYEFEINALNTGWDLFLPRPYRAGGVAVDSWEIPGLRTAVAIQGTINDPADTDRGWTLELAFPWAVLAEHAGKPAPPCPGDQWRVNFSRVQWKYDIVDGAYRKTPDTPEDNWVWSPQGVIDMHRPELWGVVEFADADADLATTRPRPLADWNDRAAVMAVFQAQTDHKHARGTYAATTDELGLAPLGVTLILTRAGFVAQKGGWEVRQDSLLRKVVITPEDFLKSTSSNP</sequence>
<dbReference type="SUPFAM" id="SSF49344">
    <property type="entry name" value="CBD9-like"/>
    <property type="match status" value="1"/>
</dbReference>
<accession>E8R6M1</accession>
<feature type="domain" description="Carbohydrate-binding" evidence="1">
    <location>
        <begin position="44"/>
        <end position="142"/>
    </location>
</feature>
<dbReference type="GO" id="GO:0016052">
    <property type="term" value="P:carbohydrate catabolic process"/>
    <property type="evidence" value="ECO:0007669"/>
    <property type="project" value="InterPro"/>
</dbReference>
<dbReference type="AlphaFoldDB" id="E8R6M1"/>
<evidence type="ECO:0000313" key="2">
    <source>
        <dbReference type="EMBL" id="ADV62932.1"/>
    </source>
</evidence>
<protein>
    <recommendedName>
        <fullName evidence="1">Carbohydrate-binding domain-containing protein</fullName>
    </recommendedName>
</protein>
<reference key="1">
    <citation type="submission" date="2010-11" db="EMBL/GenBank/DDBJ databases">
        <title>The complete sequence of chromosome of Isophaera pallida ATCC 43644.</title>
        <authorList>
            <consortium name="US DOE Joint Genome Institute (JGI-PGF)"/>
            <person name="Lucas S."/>
            <person name="Copeland A."/>
            <person name="Lapidus A."/>
            <person name="Bruce D."/>
            <person name="Goodwin L."/>
            <person name="Pitluck S."/>
            <person name="Kyrpides N."/>
            <person name="Mavromatis K."/>
            <person name="Pagani I."/>
            <person name="Ivanova N."/>
            <person name="Saunders E."/>
            <person name="Brettin T."/>
            <person name="Detter J.C."/>
            <person name="Han C."/>
            <person name="Tapia R."/>
            <person name="Land M."/>
            <person name="Hauser L."/>
            <person name="Markowitz V."/>
            <person name="Cheng J.-F."/>
            <person name="Hugenholtz P."/>
            <person name="Woyke T."/>
            <person name="Wu D."/>
            <person name="Eisen J.A."/>
        </authorList>
    </citation>
    <scope>NUCLEOTIDE SEQUENCE</scope>
    <source>
        <strain>ATCC 43644</strain>
    </source>
</reference>